<sequence>MELRAAIASTYYGALGIDEADIFVSDGAKCDISRLLLLFGASVKIAVQDPSYPGTLRKVFEYKCLLISKIKTDIYYAIDASKVGENKRIYVWAISVWPCCSRFGLLGLLGSLWWSGILPFLFLSQYGFSFFPGGCLPPVLPVAGCLLVSRCLFASCASCDWLPVGFPLPVASRGWLSVRFLCVL</sequence>
<evidence type="ECO:0000313" key="6">
    <source>
        <dbReference type="EMBL" id="KAL0925771.1"/>
    </source>
</evidence>
<dbReference type="EMBL" id="JANQDX010000004">
    <property type="protein sequence ID" value="KAL0925771.1"/>
    <property type="molecule type" value="Genomic_DNA"/>
</dbReference>
<comment type="caution">
    <text evidence="6">The sequence shown here is derived from an EMBL/GenBank/DDBJ whole genome shotgun (WGS) entry which is preliminary data.</text>
</comment>
<dbReference type="AlphaFoldDB" id="A0ABD0VLY0"/>
<keyword evidence="2" id="KW-0032">Aminotransferase</keyword>
<name>A0ABD0VLY0_DENTH</name>
<reference evidence="6 7" key="1">
    <citation type="journal article" date="2024" name="Plant Biotechnol. J.">
        <title>Dendrobium thyrsiflorum genome and its molecular insights into genes involved in important horticultural traits.</title>
        <authorList>
            <person name="Chen B."/>
            <person name="Wang J.Y."/>
            <person name="Zheng P.J."/>
            <person name="Li K.L."/>
            <person name="Liang Y.M."/>
            <person name="Chen X.F."/>
            <person name="Zhang C."/>
            <person name="Zhao X."/>
            <person name="He X."/>
            <person name="Zhang G.Q."/>
            <person name="Liu Z.J."/>
            <person name="Xu Q."/>
        </authorList>
    </citation>
    <scope>NUCLEOTIDE SEQUENCE [LARGE SCALE GENOMIC DNA]</scope>
    <source>
        <strain evidence="6">GZMU011</strain>
    </source>
</reference>
<protein>
    <submittedName>
        <fullName evidence="6">Uncharacterized protein</fullName>
    </submittedName>
</protein>
<feature type="transmembrane region" description="Helical" evidence="5">
    <location>
        <begin position="126"/>
        <end position="148"/>
    </location>
</feature>
<dbReference type="PANTHER" id="PTHR43144">
    <property type="entry name" value="AMINOTRANSFERASE"/>
    <property type="match status" value="1"/>
</dbReference>
<keyword evidence="5" id="KW-0812">Transmembrane</keyword>
<proteinExistence type="predicted"/>
<feature type="transmembrane region" description="Helical" evidence="5">
    <location>
        <begin position="89"/>
        <end position="114"/>
    </location>
</feature>
<keyword evidence="4" id="KW-0663">Pyridoxal phosphate</keyword>
<evidence type="ECO:0000256" key="3">
    <source>
        <dbReference type="ARBA" id="ARBA00022679"/>
    </source>
</evidence>
<comment type="cofactor">
    <cofactor evidence="1">
        <name>pyridoxal 5'-phosphate</name>
        <dbReference type="ChEBI" id="CHEBI:597326"/>
    </cofactor>
</comment>
<keyword evidence="3" id="KW-0808">Transferase</keyword>
<gene>
    <name evidence="6" type="ORF">M5K25_004141</name>
</gene>
<keyword evidence="5" id="KW-1133">Transmembrane helix</keyword>
<evidence type="ECO:0000256" key="5">
    <source>
        <dbReference type="SAM" id="Phobius"/>
    </source>
</evidence>
<accession>A0ABD0VLY0</accession>
<evidence type="ECO:0000313" key="7">
    <source>
        <dbReference type="Proteomes" id="UP001552299"/>
    </source>
</evidence>
<keyword evidence="5" id="KW-0472">Membrane</keyword>
<evidence type="ECO:0000256" key="2">
    <source>
        <dbReference type="ARBA" id="ARBA00022576"/>
    </source>
</evidence>
<dbReference type="InterPro" id="IPR019942">
    <property type="entry name" value="DapL/ALD1"/>
</dbReference>
<dbReference type="GO" id="GO:0008483">
    <property type="term" value="F:transaminase activity"/>
    <property type="evidence" value="ECO:0007669"/>
    <property type="project" value="UniProtKB-KW"/>
</dbReference>
<evidence type="ECO:0000256" key="4">
    <source>
        <dbReference type="ARBA" id="ARBA00022898"/>
    </source>
</evidence>
<keyword evidence="7" id="KW-1185">Reference proteome</keyword>
<dbReference type="InterPro" id="IPR015421">
    <property type="entry name" value="PyrdxlP-dep_Trfase_major"/>
</dbReference>
<dbReference type="Gene3D" id="3.40.640.10">
    <property type="entry name" value="Type I PLP-dependent aspartate aminotransferase-like (Major domain)"/>
    <property type="match status" value="1"/>
</dbReference>
<organism evidence="6 7">
    <name type="scientific">Dendrobium thyrsiflorum</name>
    <name type="common">Pinecone-like raceme dendrobium</name>
    <name type="synonym">Orchid</name>
    <dbReference type="NCBI Taxonomy" id="117978"/>
    <lineage>
        <taxon>Eukaryota</taxon>
        <taxon>Viridiplantae</taxon>
        <taxon>Streptophyta</taxon>
        <taxon>Embryophyta</taxon>
        <taxon>Tracheophyta</taxon>
        <taxon>Spermatophyta</taxon>
        <taxon>Magnoliopsida</taxon>
        <taxon>Liliopsida</taxon>
        <taxon>Asparagales</taxon>
        <taxon>Orchidaceae</taxon>
        <taxon>Epidendroideae</taxon>
        <taxon>Malaxideae</taxon>
        <taxon>Dendrobiinae</taxon>
        <taxon>Dendrobium</taxon>
    </lineage>
</organism>
<dbReference type="Proteomes" id="UP001552299">
    <property type="component" value="Unassembled WGS sequence"/>
</dbReference>
<evidence type="ECO:0000256" key="1">
    <source>
        <dbReference type="ARBA" id="ARBA00001933"/>
    </source>
</evidence>